<dbReference type="EMBL" id="QKYT01000102">
    <property type="protein sequence ID" value="RIA93528.1"/>
    <property type="molecule type" value="Genomic_DNA"/>
</dbReference>
<reference evidence="1 2" key="1">
    <citation type="submission" date="2018-06" db="EMBL/GenBank/DDBJ databases">
        <title>Comparative genomics reveals the genomic features of Rhizophagus irregularis, R. cerebriforme, R. diaphanum and Gigaspora rosea, and their symbiotic lifestyle signature.</title>
        <authorList>
            <person name="Morin E."/>
            <person name="San Clemente H."/>
            <person name="Chen E.C.H."/>
            <person name="De La Providencia I."/>
            <person name="Hainaut M."/>
            <person name="Kuo A."/>
            <person name="Kohler A."/>
            <person name="Murat C."/>
            <person name="Tang N."/>
            <person name="Roy S."/>
            <person name="Loubradou J."/>
            <person name="Henrissat B."/>
            <person name="Grigoriev I.V."/>
            <person name="Corradi N."/>
            <person name="Roux C."/>
            <person name="Martin F.M."/>
        </authorList>
    </citation>
    <scope>NUCLEOTIDE SEQUENCE [LARGE SCALE GENOMIC DNA]</scope>
    <source>
        <strain evidence="1 2">DAOM 227022</strain>
    </source>
</reference>
<gene>
    <name evidence="1" type="ORF">C1645_819282</name>
</gene>
<evidence type="ECO:0000313" key="1">
    <source>
        <dbReference type="EMBL" id="RIA93528.1"/>
    </source>
</evidence>
<dbReference type="Proteomes" id="UP000265703">
    <property type="component" value="Unassembled WGS sequence"/>
</dbReference>
<comment type="caution">
    <text evidence="1">The sequence shown here is derived from an EMBL/GenBank/DDBJ whole genome shotgun (WGS) entry which is preliminary data.</text>
</comment>
<sequence>MHYENQDVKGIWPFKTKISADTKSLKDSEIRNLLGLLNDIDWNNINENIGGLFCSILKCDNIDEDKLFHSS</sequence>
<proteinExistence type="predicted"/>
<name>A0A397T5I0_9GLOM</name>
<accession>A0A397T5I0</accession>
<keyword evidence="2" id="KW-1185">Reference proteome</keyword>
<protein>
    <submittedName>
        <fullName evidence="1">Uncharacterized protein</fullName>
    </submittedName>
</protein>
<dbReference type="AlphaFoldDB" id="A0A397T5I0"/>
<organism evidence="1 2">
    <name type="scientific">Glomus cerebriforme</name>
    <dbReference type="NCBI Taxonomy" id="658196"/>
    <lineage>
        <taxon>Eukaryota</taxon>
        <taxon>Fungi</taxon>
        <taxon>Fungi incertae sedis</taxon>
        <taxon>Mucoromycota</taxon>
        <taxon>Glomeromycotina</taxon>
        <taxon>Glomeromycetes</taxon>
        <taxon>Glomerales</taxon>
        <taxon>Glomeraceae</taxon>
        <taxon>Glomus</taxon>
    </lineage>
</organism>
<evidence type="ECO:0000313" key="2">
    <source>
        <dbReference type="Proteomes" id="UP000265703"/>
    </source>
</evidence>